<organism evidence="4 5">
    <name type="scientific">Streptomyces griseus subsp. griseus (strain JCM 4626 / CBS 651.72 / NBRC 13350 / KCC S-0626 / ISP 5235)</name>
    <dbReference type="NCBI Taxonomy" id="455632"/>
    <lineage>
        <taxon>Bacteria</taxon>
        <taxon>Bacillati</taxon>
        <taxon>Actinomycetota</taxon>
        <taxon>Actinomycetes</taxon>
        <taxon>Kitasatosporales</taxon>
        <taxon>Streptomycetaceae</taxon>
        <taxon>Streptomyces</taxon>
    </lineage>
</organism>
<evidence type="ECO:0000313" key="5">
    <source>
        <dbReference type="Proteomes" id="UP000001685"/>
    </source>
</evidence>
<dbReference type="EMBL" id="AP009493">
    <property type="protein sequence ID" value="BAG23151.1"/>
    <property type="molecule type" value="Genomic_DNA"/>
</dbReference>
<dbReference type="RefSeq" id="WP_012381857.1">
    <property type="nucleotide sequence ID" value="NC_010572.1"/>
</dbReference>
<keyword evidence="3" id="KW-0472">Membrane</keyword>
<protein>
    <submittedName>
        <fullName evidence="4">Membrane protein</fullName>
    </submittedName>
</protein>
<dbReference type="Gene3D" id="3.40.50.150">
    <property type="entry name" value="Vaccinia Virus protein VP39"/>
    <property type="match status" value="1"/>
</dbReference>
<accession>B1W5J4</accession>
<name>B1W5J4_STRGG</name>
<dbReference type="Gene3D" id="1.20.1250.20">
    <property type="entry name" value="MFS general substrate transporter like domains"/>
    <property type="match status" value="1"/>
</dbReference>
<evidence type="ECO:0000313" key="4">
    <source>
        <dbReference type="EMBL" id="BAG23151.1"/>
    </source>
</evidence>
<feature type="transmembrane region" description="Helical" evidence="3">
    <location>
        <begin position="190"/>
        <end position="210"/>
    </location>
</feature>
<evidence type="ECO:0000256" key="1">
    <source>
        <dbReference type="ARBA" id="ARBA00023115"/>
    </source>
</evidence>
<dbReference type="InterPro" id="IPR029063">
    <property type="entry name" value="SAM-dependent_MTases_sf"/>
</dbReference>
<feature type="compositionally biased region" description="Low complexity" evidence="2">
    <location>
        <begin position="1"/>
        <end position="18"/>
    </location>
</feature>
<evidence type="ECO:0000256" key="3">
    <source>
        <dbReference type="SAM" id="Phobius"/>
    </source>
</evidence>
<dbReference type="eggNOG" id="COG4262">
    <property type="taxonomic scope" value="Bacteria"/>
</dbReference>
<dbReference type="KEGG" id="sgr:SGR_6322"/>
<dbReference type="PANTHER" id="PTHR43317">
    <property type="entry name" value="THERMOSPERMINE SYNTHASE ACAULIS5"/>
    <property type="match status" value="1"/>
</dbReference>
<keyword evidence="3" id="KW-0812">Transmembrane</keyword>
<dbReference type="HOGENOM" id="CLU_008530_1_0_11"/>
<keyword evidence="1" id="KW-0620">Polyamine biosynthesis</keyword>
<dbReference type="GO" id="GO:0006596">
    <property type="term" value="P:polyamine biosynthetic process"/>
    <property type="evidence" value="ECO:0007669"/>
    <property type="project" value="UniProtKB-KW"/>
</dbReference>
<feature type="transmembrane region" description="Helical" evidence="3">
    <location>
        <begin position="66"/>
        <end position="83"/>
    </location>
</feature>
<dbReference type="Proteomes" id="UP000001685">
    <property type="component" value="Chromosome"/>
</dbReference>
<dbReference type="AlphaFoldDB" id="B1W5J4"/>
<dbReference type="InterPro" id="IPR036259">
    <property type="entry name" value="MFS_trans_sf"/>
</dbReference>
<dbReference type="NCBIfam" id="NF037959">
    <property type="entry name" value="MFS_SpdSyn"/>
    <property type="match status" value="1"/>
</dbReference>
<sequence length="522" mass="53757">MTTSPSSPATDDSPAAGDPPRDDGTGLGPRAAAVLVFGSSAAVLVVEIVALRLLAPYLGLTLETSTMVIGVALTAIALGSWLGGRVADQVDPLRLIAPALGVSGVVVALTPLLLRTTAEWSPALLLLVASATLLVPGALLSAVTPFVTKLRLTSLTETGTVVGRLSGVGTFGAIVGTVLTGFVLVSRLPVSSILIGLGTLLVLGAALVGWRARRWRRAAAVALATVVAGSLATGFAPGGCDAETRYHCAQVVTDPDRDGGRTLVLDGLSHSYVDVEDPTHLKFAYVRAIASVVDTSFPGGEPLTAHHIGGGGLTLPRYLAAVRPGTRSTVSEIDGGVVRIDRDRFGLGPSAATGIDVRVEDGRLGLRGLEEGGHDLVVGDAFGGVSVPWHLTTSQALEDVRRALDEDGLYVANLIDHGALAFARAEVATLAATFEHVALLGKPADIGLDPTASTVGGNLVVVASDRPLDAPAIQKALDARDVGWRITTGDDLADWTGDARILTDDHAPVDQLLQPDRTRTAR</sequence>
<keyword evidence="3" id="KW-1133">Transmembrane helix</keyword>
<feature type="region of interest" description="Disordered" evidence="2">
    <location>
        <begin position="1"/>
        <end position="24"/>
    </location>
</feature>
<gene>
    <name evidence="4" type="ordered locus">SGR_6322</name>
</gene>
<dbReference type="SUPFAM" id="SSF103473">
    <property type="entry name" value="MFS general substrate transporter"/>
    <property type="match status" value="1"/>
</dbReference>
<dbReference type="SUPFAM" id="SSF53335">
    <property type="entry name" value="S-adenosyl-L-methionine-dependent methyltransferases"/>
    <property type="match status" value="1"/>
</dbReference>
<reference evidence="5" key="1">
    <citation type="journal article" date="2008" name="J. Bacteriol.">
        <title>Genome sequence of the streptomycin-producing microorganism Streptomyces griseus IFO 13350.</title>
        <authorList>
            <person name="Ohnishi Y."/>
            <person name="Ishikawa J."/>
            <person name="Hara H."/>
            <person name="Suzuki H."/>
            <person name="Ikenoya M."/>
            <person name="Ikeda H."/>
            <person name="Yamashita A."/>
            <person name="Hattori M."/>
            <person name="Horinouchi S."/>
        </authorList>
    </citation>
    <scope>NUCLEOTIDE SEQUENCE [LARGE SCALE GENOMIC DNA]</scope>
    <source>
        <strain evidence="5">JCM 4626 / NBRC 13350</strain>
    </source>
</reference>
<feature type="transmembrane region" description="Helical" evidence="3">
    <location>
        <begin position="31"/>
        <end position="54"/>
    </location>
</feature>
<dbReference type="PANTHER" id="PTHR43317:SF1">
    <property type="entry name" value="THERMOSPERMINE SYNTHASE ACAULIS5"/>
    <property type="match status" value="1"/>
</dbReference>
<dbReference type="PATRIC" id="fig|455632.4.peg.6480"/>
<feature type="transmembrane region" description="Helical" evidence="3">
    <location>
        <begin position="120"/>
        <end position="140"/>
    </location>
</feature>
<feature type="transmembrane region" description="Helical" evidence="3">
    <location>
        <begin position="161"/>
        <end position="184"/>
    </location>
</feature>
<feature type="transmembrane region" description="Helical" evidence="3">
    <location>
        <begin position="95"/>
        <end position="114"/>
    </location>
</feature>
<proteinExistence type="predicted"/>
<evidence type="ECO:0000256" key="2">
    <source>
        <dbReference type="SAM" id="MobiDB-lite"/>
    </source>
</evidence>